<reference evidence="2 3" key="1">
    <citation type="journal article" date="2014" name="PLoS Genet.">
        <title>Phylogenetically driven sequencing of extremely halophilic archaea reveals strategies for static and dynamic osmo-response.</title>
        <authorList>
            <person name="Becker E.A."/>
            <person name="Seitzer P.M."/>
            <person name="Tritt A."/>
            <person name="Larsen D."/>
            <person name="Krusor M."/>
            <person name="Yao A.I."/>
            <person name="Wu D."/>
            <person name="Madern D."/>
            <person name="Eisen J.A."/>
            <person name="Darling A.E."/>
            <person name="Facciotti M.T."/>
        </authorList>
    </citation>
    <scope>NUCLEOTIDE SEQUENCE [LARGE SCALE GENOMIC DNA]</scope>
    <source>
        <strain evidence="2 3">100A6</strain>
    </source>
</reference>
<dbReference type="AlphaFoldDB" id="M0M121"/>
<dbReference type="EMBL" id="AOMB01000032">
    <property type="protein sequence ID" value="EMA38065.1"/>
    <property type="molecule type" value="Genomic_DNA"/>
</dbReference>
<keyword evidence="1" id="KW-1133">Transmembrane helix</keyword>
<protein>
    <submittedName>
        <fullName evidence="2">Uncharacterized protein</fullName>
    </submittedName>
</protein>
<evidence type="ECO:0000256" key="1">
    <source>
        <dbReference type="SAM" id="Phobius"/>
    </source>
</evidence>
<evidence type="ECO:0000313" key="2">
    <source>
        <dbReference type="EMBL" id="EMA38065.1"/>
    </source>
</evidence>
<keyword evidence="1" id="KW-0812">Transmembrane</keyword>
<gene>
    <name evidence="2" type="ORF">C447_11530</name>
</gene>
<dbReference type="OrthoDB" id="214179at2157"/>
<comment type="caution">
    <text evidence="2">The sequence shown here is derived from an EMBL/GenBank/DDBJ whole genome shotgun (WGS) entry which is preliminary data.</text>
</comment>
<dbReference type="PATRIC" id="fig|1132509.6.peg.2618"/>
<accession>M0M121</accession>
<feature type="transmembrane region" description="Helical" evidence="1">
    <location>
        <begin position="20"/>
        <end position="39"/>
    </location>
</feature>
<keyword evidence="3" id="KW-1185">Reference proteome</keyword>
<keyword evidence="1" id="KW-0472">Membrane</keyword>
<feature type="transmembrane region" description="Helical" evidence="1">
    <location>
        <begin position="51"/>
        <end position="69"/>
    </location>
</feature>
<sequence length="81" mass="8731">MDPNERNRDRSAVGSVSAGVFEASVGTAVTTLRYVFWSIPGMRPRATKRNVLVVLVGLLALGVVLSVALDLNIQQWIPLAP</sequence>
<dbReference type="RefSeq" id="WP_007694011.1">
    <property type="nucleotide sequence ID" value="NZ_AJRK01000427.1"/>
</dbReference>
<organism evidence="2 3">
    <name type="scientific">Halococcus hamelinensis 100A6</name>
    <dbReference type="NCBI Taxonomy" id="1132509"/>
    <lineage>
        <taxon>Archaea</taxon>
        <taxon>Methanobacteriati</taxon>
        <taxon>Methanobacteriota</taxon>
        <taxon>Stenosarchaea group</taxon>
        <taxon>Halobacteria</taxon>
        <taxon>Halobacteriales</taxon>
        <taxon>Halococcaceae</taxon>
        <taxon>Halococcus</taxon>
    </lineage>
</organism>
<name>M0M121_9EURY</name>
<evidence type="ECO:0000313" key="3">
    <source>
        <dbReference type="Proteomes" id="UP000011566"/>
    </source>
</evidence>
<dbReference type="Proteomes" id="UP000011566">
    <property type="component" value="Unassembled WGS sequence"/>
</dbReference>
<proteinExistence type="predicted"/>